<evidence type="ECO:0000256" key="4">
    <source>
        <dbReference type="ARBA" id="ARBA00022692"/>
    </source>
</evidence>
<evidence type="ECO:0000256" key="1">
    <source>
        <dbReference type="ARBA" id="ARBA00004141"/>
    </source>
</evidence>
<dbReference type="Proteomes" id="UP001595710">
    <property type="component" value="Unassembled WGS sequence"/>
</dbReference>
<dbReference type="CDD" id="cd09625">
    <property type="entry name" value="DOMON_like_cytochrome"/>
    <property type="match status" value="1"/>
</dbReference>
<keyword evidence="9 10" id="KW-0472">Membrane</keyword>
<feature type="transmembrane region" description="Helical" evidence="10">
    <location>
        <begin position="12"/>
        <end position="37"/>
    </location>
</feature>
<keyword evidence="13" id="KW-1185">Reference proteome</keyword>
<dbReference type="SMART" id="SM00887">
    <property type="entry name" value="EB_dh"/>
    <property type="match status" value="1"/>
</dbReference>
<comment type="subcellular location">
    <subcellularLocation>
        <location evidence="1">Membrane</location>
        <topology evidence="1">Multi-pass membrane protein</topology>
    </subcellularLocation>
</comment>
<keyword evidence="3" id="KW-0349">Heme</keyword>
<keyword evidence="7 10" id="KW-1133">Transmembrane helix</keyword>
<keyword evidence="4 10" id="KW-0812">Transmembrane</keyword>
<dbReference type="SUPFAM" id="SSF49344">
    <property type="entry name" value="CBD9-like"/>
    <property type="match status" value="1"/>
</dbReference>
<name>A0ABV7WPX3_9GAMM</name>
<feature type="transmembrane region" description="Helical" evidence="10">
    <location>
        <begin position="129"/>
        <end position="152"/>
    </location>
</feature>
<evidence type="ECO:0000313" key="12">
    <source>
        <dbReference type="EMBL" id="MFC3701351.1"/>
    </source>
</evidence>
<evidence type="ECO:0000256" key="8">
    <source>
        <dbReference type="ARBA" id="ARBA00023004"/>
    </source>
</evidence>
<keyword evidence="2" id="KW-0813">Transport</keyword>
<dbReference type="EMBL" id="JBHRYN010000008">
    <property type="protein sequence ID" value="MFC3701351.1"/>
    <property type="molecule type" value="Genomic_DNA"/>
</dbReference>
<accession>A0ABV7WPX3</accession>
<evidence type="ECO:0000256" key="3">
    <source>
        <dbReference type="ARBA" id="ARBA00022617"/>
    </source>
</evidence>
<evidence type="ECO:0000256" key="5">
    <source>
        <dbReference type="ARBA" id="ARBA00022723"/>
    </source>
</evidence>
<dbReference type="RefSeq" id="WP_290282646.1">
    <property type="nucleotide sequence ID" value="NZ_JAUFQI010000001.1"/>
</dbReference>
<proteinExistence type="predicted"/>
<evidence type="ECO:0000256" key="10">
    <source>
        <dbReference type="SAM" id="Phobius"/>
    </source>
</evidence>
<dbReference type="Pfam" id="PF01292">
    <property type="entry name" value="Ni_hydr_CYTB"/>
    <property type="match status" value="1"/>
</dbReference>
<feature type="transmembrane region" description="Helical" evidence="10">
    <location>
        <begin position="172"/>
        <end position="191"/>
    </location>
</feature>
<sequence>MSSPTKTQSNAVIRLAHLLFIFSIVPLLFTGLRIAVANEPALIRLAMLLPQGDVHTWHFRSALLLAFAIGLYIMGRIKRRRLPNLKHPSISMMAFNITHYLAWALLTVSLTTGVQLILGWHFLPVEWTLRLHLISAISMAVYFIVHSAVAFIALPWRQVLKAFVISGQRITWAWLILLGMTVLVTFSAWLMTQPKTLKVGMTDQSIELDGDLREAAWAQANTVRVQTYQGYRQPTQGTLVTIKALRDNKNIYFYISWPDSTRSQMHVPLIKTEEGWKVVQTDLKQANENTFYEDKLAVMFTQSSSLAGGGTVQLGEQPLKDQPAPPSKRGLHYTTNGQIADVWHWKSVRTGLSLGQADDNYFGPPSPSDSEYKRYTGGYQKDRDDCEHLVRWDGSDFQTKPECGGYVMNWTLYDDGIITPLRLPANKALLKRLGQANFDANESDFGSWWLDWEDTIAYHPDEDNYPLNTIIPSVLSLGPFSQGRGDVEAVGYWRDGLWQVELKRALDTGSEFDLEITNESYLWVSTFDHSQTRHSYHIKPVRLELN</sequence>
<gene>
    <name evidence="12" type="ORF">ACFOND_06820</name>
</gene>
<keyword evidence="5" id="KW-0479">Metal-binding</keyword>
<evidence type="ECO:0000313" key="13">
    <source>
        <dbReference type="Proteomes" id="UP001595710"/>
    </source>
</evidence>
<protein>
    <submittedName>
        <fullName evidence="12">Ethylbenzene dehydrogenase-related protein</fullName>
    </submittedName>
</protein>
<evidence type="ECO:0000256" key="6">
    <source>
        <dbReference type="ARBA" id="ARBA00022982"/>
    </source>
</evidence>
<evidence type="ECO:0000256" key="9">
    <source>
        <dbReference type="ARBA" id="ARBA00023136"/>
    </source>
</evidence>
<keyword evidence="6" id="KW-0249">Electron transport</keyword>
<feature type="transmembrane region" description="Helical" evidence="10">
    <location>
        <begin position="98"/>
        <end position="123"/>
    </location>
</feature>
<dbReference type="InterPro" id="IPR019020">
    <property type="entry name" value="Cyt-c552/DMSO_Rdtase_haem-bd"/>
</dbReference>
<evidence type="ECO:0000259" key="11">
    <source>
        <dbReference type="SMART" id="SM00887"/>
    </source>
</evidence>
<evidence type="ECO:0000256" key="2">
    <source>
        <dbReference type="ARBA" id="ARBA00022448"/>
    </source>
</evidence>
<reference evidence="13" key="1">
    <citation type="journal article" date="2019" name="Int. J. Syst. Evol. Microbiol.">
        <title>The Global Catalogue of Microorganisms (GCM) 10K type strain sequencing project: providing services to taxonomists for standard genome sequencing and annotation.</title>
        <authorList>
            <consortium name="The Broad Institute Genomics Platform"/>
            <consortium name="The Broad Institute Genome Sequencing Center for Infectious Disease"/>
            <person name="Wu L."/>
            <person name="Ma J."/>
        </authorList>
    </citation>
    <scope>NUCLEOTIDE SEQUENCE [LARGE SCALE GENOMIC DNA]</scope>
    <source>
        <strain evidence="13">CECT 8288</strain>
    </source>
</reference>
<evidence type="ECO:0000256" key="7">
    <source>
        <dbReference type="ARBA" id="ARBA00022989"/>
    </source>
</evidence>
<comment type="caution">
    <text evidence="12">The sequence shown here is derived from an EMBL/GenBank/DDBJ whole genome shotgun (WGS) entry which is preliminary data.</text>
</comment>
<organism evidence="12 13">
    <name type="scientific">Reinekea marina</name>
    <dbReference type="NCBI Taxonomy" id="1310421"/>
    <lineage>
        <taxon>Bacteria</taxon>
        <taxon>Pseudomonadati</taxon>
        <taxon>Pseudomonadota</taxon>
        <taxon>Gammaproteobacteria</taxon>
        <taxon>Oceanospirillales</taxon>
        <taxon>Saccharospirillaceae</taxon>
        <taxon>Reinekea</taxon>
    </lineage>
</organism>
<dbReference type="Pfam" id="PF09459">
    <property type="entry name" value="EB_dh"/>
    <property type="match status" value="1"/>
</dbReference>
<dbReference type="Gene3D" id="2.60.40.1190">
    <property type="match status" value="1"/>
</dbReference>
<dbReference type="InterPro" id="IPR011577">
    <property type="entry name" value="Cyt_b561_bac/Ni-Hgenase"/>
</dbReference>
<keyword evidence="8" id="KW-0408">Iron</keyword>
<feature type="domain" description="Cytochrome c-552/DMSO reductase-like haem-binding" evidence="11">
    <location>
        <begin position="214"/>
        <end position="539"/>
    </location>
</feature>
<feature type="transmembrane region" description="Helical" evidence="10">
    <location>
        <begin position="57"/>
        <end position="77"/>
    </location>
</feature>